<keyword evidence="3" id="KW-1185">Reference proteome</keyword>
<name>A0A0B2UYX6_TOXCA</name>
<organism evidence="2 3">
    <name type="scientific">Toxocara canis</name>
    <name type="common">Canine roundworm</name>
    <dbReference type="NCBI Taxonomy" id="6265"/>
    <lineage>
        <taxon>Eukaryota</taxon>
        <taxon>Metazoa</taxon>
        <taxon>Ecdysozoa</taxon>
        <taxon>Nematoda</taxon>
        <taxon>Chromadorea</taxon>
        <taxon>Rhabditida</taxon>
        <taxon>Spirurina</taxon>
        <taxon>Ascaridomorpha</taxon>
        <taxon>Ascaridoidea</taxon>
        <taxon>Toxocaridae</taxon>
        <taxon>Toxocara</taxon>
    </lineage>
</organism>
<feature type="non-terminal residue" evidence="2">
    <location>
        <position position="1"/>
    </location>
</feature>
<protein>
    <submittedName>
        <fullName evidence="2">Uncharacterized protein</fullName>
    </submittedName>
</protein>
<gene>
    <name evidence="2" type="ORF">Tcan_00560</name>
</gene>
<feature type="region of interest" description="Disordered" evidence="1">
    <location>
        <begin position="53"/>
        <end position="76"/>
    </location>
</feature>
<feature type="compositionally biased region" description="Polar residues" evidence="1">
    <location>
        <begin position="54"/>
        <end position="66"/>
    </location>
</feature>
<dbReference type="EMBL" id="JPKZ01002874">
    <property type="protein sequence ID" value="KHN74703.1"/>
    <property type="molecule type" value="Genomic_DNA"/>
</dbReference>
<evidence type="ECO:0000313" key="3">
    <source>
        <dbReference type="Proteomes" id="UP000031036"/>
    </source>
</evidence>
<evidence type="ECO:0000313" key="2">
    <source>
        <dbReference type="EMBL" id="KHN74703.1"/>
    </source>
</evidence>
<dbReference type="Proteomes" id="UP000031036">
    <property type="component" value="Unassembled WGS sequence"/>
</dbReference>
<reference evidence="2 3" key="1">
    <citation type="submission" date="2014-11" db="EMBL/GenBank/DDBJ databases">
        <title>Genetic blueprint of the zoonotic pathogen Toxocara canis.</title>
        <authorList>
            <person name="Zhu X.-Q."/>
            <person name="Korhonen P.K."/>
            <person name="Cai H."/>
            <person name="Young N.D."/>
            <person name="Nejsum P."/>
            <person name="von Samson-Himmelstjerna G."/>
            <person name="Boag P.R."/>
            <person name="Tan P."/>
            <person name="Li Q."/>
            <person name="Min J."/>
            <person name="Yang Y."/>
            <person name="Wang X."/>
            <person name="Fang X."/>
            <person name="Hall R.S."/>
            <person name="Hofmann A."/>
            <person name="Sternberg P.W."/>
            <person name="Jex A.R."/>
            <person name="Gasser R.B."/>
        </authorList>
    </citation>
    <scope>NUCLEOTIDE SEQUENCE [LARGE SCALE GENOMIC DNA]</scope>
    <source>
        <strain evidence="2">PN_DK_2014</strain>
    </source>
</reference>
<feature type="non-terminal residue" evidence="2">
    <location>
        <position position="108"/>
    </location>
</feature>
<sequence length="108" mass="13087">CDSRSKYAPYSYDHHSNNQFATPSEHSGYPPNEYYQLNRQHPVTRKYNPRYNIQLHNDPSRYNSNEHYNDQRRTKHHQERLESGWFTYGGYGLYAKIDSHDIRYCIQI</sequence>
<feature type="region of interest" description="Disordered" evidence="1">
    <location>
        <begin position="1"/>
        <end position="29"/>
    </location>
</feature>
<comment type="caution">
    <text evidence="2">The sequence shown here is derived from an EMBL/GenBank/DDBJ whole genome shotgun (WGS) entry which is preliminary data.</text>
</comment>
<dbReference type="AlphaFoldDB" id="A0A0B2UYX6"/>
<proteinExistence type="predicted"/>
<evidence type="ECO:0000256" key="1">
    <source>
        <dbReference type="SAM" id="MobiDB-lite"/>
    </source>
</evidence>
<accession>A0A0B2UYX6</accession>